<name>A0A6J8EV59_MYTCO</name>
<keyword evidence="2" id="KW-1185">Reference proteome</keyword>
<evidence type="ECO:0000313" key="1">
    <source>
        <dbReference type="EMBL" id="CAC5423733.1"/>
    </source>
</evidence>
<protein>
    <submittedName>
        <fullName evidence="1">Uncharacterized protein</fullName>
    </submittedName>
</protein>
<sequence length="231" mass="25044">MLRASKKPSKAGKTPINYNKESQLQKLDNALQQLILLPEDEVVQFNIQTQPSDSNEDTTILFAQDQWTIPQLQYNFESETKPAALLVSVYNPFVLPVFSTPIGNLQPTKVTKPKMPASLLAHSELVSTKGPAPITTFKNQHAVDQKAGTVPTTAAVSVATAPTTPTIPTLLPISVTAVSTTSTVTTAPTTSSVISTDKVIVDISEGWNSCGLNFCKYLYLHIFCSTTFWSS</sequence>
<accession>A0A6J8EV59</accession>
<gene>
    <name evidence="1" type="ORF">MCOR_55703</name>
</gene>
<reference evidence="1 2" key="1">
    <citation type="submission" date="2020-06" db="EMBL/GenBank/DDBJ databases">
        <authorList>
            <person name="Li R."/>
            <person name="Bekaert M."/>
        </authorList>
    </citation>
    <scope>NUCLEOTIDE SEQUENCE [LARGE SCALE GENOMIC DNA]</scope>
    <source>
        <strain evidence="2">wild</strain>
    </source>
</reference>
<dbReference type="AlphaFoldDB" id="A0A6J8EV59"/>
<organism evidence="1 2">
    <name type="scientific">Mytilus coruscus</name>
    <name type="common">Sea mussel</name>
    <dbReference type="NCBI Taxonomy" id="42192"/>
    <lineage>
        <taxon>Eukaryota</taxon>
        <taxon>Metazoa</taxon>
        <taxon>Spiralia</taxon>
        <taxon>Lophotrochozoa</taxon>
        <taxon>Mollusca</taxon>
        <taxon>Bivalvia</taxon>
        <taxon>Autobranchia</taxon>
        <taxon>Pteriomorphia</taxon>
        <taxon>Mytilida</taxon>
        <taxon>Mytiloidea</taxon>
        <taxon>Mytilidae</taxon>
        <taxon>Mytilinae</taxon>
        <taxon>Mytilus</taxon>
    </lineage>
</organism>
<proteinExistence type="predicted"/>
<dbReference type="EMBL" id="CACVKT020009851">
    <property type="protein sequence ID" value="CAC5423733.1"/>
    <property type="molecule type" value="Genomic_DNA"/>
</dbReference>
<dbReference type="Proteomes" id="UP000507470">
    <property type="component" value="Unassembled WGS sequence"/>
</dbReference>
<evidence type="ECO:0000313" key="2">
    <source>
        <dbReference type="Proteomes" id="UP000507470"/>
    </source>
</evidence>